<dbReference type="PIRSF" id="PIRSF000097">
    <property type="entry name" value="AKR"/>
    <property type="match status" value="1"/>
</dbReference>
<dbReference type="InterPro" id="IPR020471">
    <property type="entry name" value="AKR"/>
</dbReference>
<dbReference type="Gene3D" id="3.20.20.100">
    <property type="entry name" value="NADP-dependent oxidoreductase domain"/>
    <property type="match status" value="1"/>
</dbReference>
<organism evidence="2">
    <name type="scientific">mine drainage metagenome</name>
    <dbReference type="NCBI Taxonomy" id="410659"/>
    <lineage>
        <taxon>unclassified sequences</taxon>
        <taxon>metagenomes</taxon>
        <taxon>ecological metagenomes</taxon>
    </lineage>
</organism>
<proteinExistence type="predicted"/>
<name>A0A1J5RAX9_9ZZZZ</name>
<accession>A0A1J5RAX9</accession>
<comment type="caution">
    <text evidence="2">The sequence shown here is derived from an EMBL/GenBank/DDBJ whole genome shotgun (WGS) entry which is preliminary data.</text>
</comment>
<evidence type="ECO:0000313" key="2">
    <source>
        <dbReference type="EMBL" id="OIQ89268.1"/>
    </source>
</evidence>
<dbReference type="EC" id="1.1.1.346" evidence="2"/>
<keyword evidence="2" id="KW-0560">Oxidoreductase</keyword>
<dbReference type="GO" id="GO:0016491">
    <property type="term" value="F:oxidoreductase activity"/>
    <property type="evidence" value="ECO:0007669"/>
    <property type="project" value="UniProtKB-KW"/>
</dbReference>
<dbReference type="PRINTS" id="PR00069">
    <property type="entry name" value="ALDKETRDTASE"/>
</dbReference>
<protein>
    <submittedName>
        <fullName evidence="2">2,5-diketo-D-gluconic acid reductase B</fullName>
        <ecNumber evidence="2">1.1.1.346</ecNumber>
    </submittedName>
</protein>
<gene>
    <name evidence="2" type="primary">dkgB_1</name>
    <name evidence="2" type="ORF">GALL_288280</name>
</gene>
<dbReference type="PANTHER" id="PTHR43638">
    <property type="entry name" value="OXIDOREDUCTASE, ALDO/KETO REDUCTASE FAMILY PROTEIN"/>
    <property type="match status" value="1"/>
</dbReference>
<dbReference type="EMBL" id="MLJW01000336">
    <property type="protein sequence ID" value="OIQ89268.1"/>
    <property type="molecule type" value="Genomic_DNA"/>
</dbReference>
<dbReference type="PANTHER" id="PTHR43638:SF3">
    <property type="entry name" value="ALDEHYDE REDUCTASE"/>
    <property type="match status" value="1"/>
</dbReference>
<reference evidence="2" key="1">
    <citation type="submission" date="2016-10" db="EMBL/GenBank/DDBJ databases">
        <title>Sequence of Gallionella enrichment culture.</title>
        <authorList>
            <person name="Poehlein A."/>
            <person name="Muehling M."/>
            <person name="Daniel R."/>
        </authorList>
    </citation>
    <scope>NUCLEOTIDE SEQUENCE</scope>
</reference>
<feature type="domain" description="NADP-dependent oxidoreductase" evidence="1">
    <location>
        <begin position="15"/>
        <end position="271"/>
    </location>
</feature>
<evidence type="ECO:0000259" key="1">
    <source>
        <dbReference type="Pfam" id="PF00248"/>
    </source>
</evidence>
<dbReference type="Pfam" id="PF00248">
    <property type="entry name" value="Aldo_ket_red"/>
    <property type="match status" value="1"/>
</dbReference>
<sequence>MHAVRCCCGEAWPALGLGTWRFGEDPAQRGAEVAALRAAFEMGYRLIDTAEMYGEGGAERVVGQALAESLRAGTVRREDVRIVSKVYPHHASAEGVRQACARSLERLGIDRIDLYLLHWRGDIPLQQTLDGFERLKAAGKIGAWGVSNFDLGDMQELRGLDAGHSCATNQVYYAASSRGVEFDLLPWMQRHAMPLMAYSPLDEGKLARHAKLAALAAPLGLSAAQLALAWVLRLPNVLAIPKAGRLPHLRDNLAAADVQLDAGMLAAIDALFAPPQHRQPLAMI</sequence>
<dbReference type="InterPro" id="IPR023210">
    <property type="entry name" value="NADP_OxRdtase_dom"/>
</dbReference>
<dbReference type="AlphaFoldDB" id="A0A1J5RAX9"/>
<dbReference type="SUPFAM" id="SSF51430">
    <property type="entry name" value="NAD(P)-linked oxidoreductase"/>
    <property type="match status" value="1"/>
</dbReference>
<dbReference type="InterPro" id="IPR036812">
    <property type="entry name" value="NAD(P)_OxRdtase_dom_sf"/>
</dbReference>